<sequence>MFLHMLLLIVLNAKLERLMQACSYDVIEVLNEMMQEGCRPDEVICSGGSDKPALRGKHAVGCKNPQASKWRFQAVVKTPRLEKLKIEDCPSLTSLWSSSGNLPKALRYLSVTQCSKLELIAKGKCPSMVSIPEGGPISLTFLGIGDANICKSLLEWGLHRLMPLEFLGIEICPGVISFSTERDRNDSSFLSNFIGDYGFSKSGMPIFHCAKPYLLGKVGSFKLPKA</sequence>
<gene>
    <name evidence="2" type="ORF">EZV62_017337</name>
</gene>
<keyword evidence="3" id="KW-1185">Reference proteome</keyword>
<evidence type="ECO:0000256" key="1">
    <source>
        <dbReference type="SAM" id="SignalP"/>
    </source>
</evidence>
<name>A0A5C7HGE7_9ROSI</name>
<dbReference type="Gene3D" id="3.80.10.10">
    <property type="entry name" value="Ribonuclease Inhibitor"/>
    <property type="match status" value="1"/>
</dbReference>
<dbReference type="SUPFAM" id="SSF52047">
    <property type="entry name" value="RNI-like"/>
    <property type="match status" value="1"/>
</dbReference>
<accession>A0A5C7HGE7</accession>
<protein>
    <submittedName>
        <fullName evidence="2">Uncharacterized protein</fullName>
    </submittedName>
</protein>
<organism evidence="2 3">
    <name type="scientific">Acer yangbiense</name>
    <dbReference type="NCBI Taxonomy" id="1000413"/>
    <lineage>
        <taxon>Eukaryota</taxon>
        <taxon>Viridiplantae</taxon>
        <taxon>Streptophyta</taxon>
        <taxon>Embryophyta</taxon>
        <taxon>Tracheophyta</taxon>
        <taxon>Spermatophyta</taxon>
        <taxon>Magnoliopsida</taxon>
        <taxon>eudicotyledons</taxon>
        <taxon>Gunneridae</taxon>
        <taxon>Pentapetalae</taxon>
        <taxon>rosids</taxon>
        <taxon>malvids</taxon>
        <taxon>Sapindales</taxon>
        <taxon>Sapindaceae</taxon>
        <taxon>Hippocastanoideae</taxon>
        <taxon>Acereae</taxon>
        <taxon>Acer</taxon>
    </lineage>
</organism>
<keyword evidence="1" id="KW-0732">Signal</keyword>
<dbReference type="AlphaFoldDB" id="A0A5C7HGE7"/>
<dbReference type="InterPro" id="IPR032675">
    <property type="entry name" value="LRR_dom_sf"/>
</dbReference>
<evidence type="ECO:0000313" key="2">
    <source>
        <dbReference type="EMBL" id="TXG56024.1"/>
    </source>
</evidence>
<comment type="caution">
    <text evidence="2">The sequence shown here is derived from an EMBL/GenBank/DDBJ whole genome shotgun (WGS) entry which is preliminary data.</text>
</comment>
<reference evidence="3" key="1">
    <citation type="journal article" date="2019" name="Gigascience">
        <title>De novo genome assembly of the endangered Acer yangbiense, a plant species with extremely small populations endemic to Yunnan Province, China.</title>
        <authorList>
            <person name="Yang J."/>
            <person name="Wariss H.M."/>
            <person name="Tao L."/>
            <person name="Zhang R."/>
            <person name="Yun Q."/>
            <person name="Hollingsworth P."/>
            <person name="Dao Z."/>
            <person name="Luo G."/>
            <person name="Guo H."/>
            <person name="Ma Y."/>
            <person name="Sun W."/>
        </authorList>
    </citation>
    <scope>NUCLEOTIDE SEQUENCE [LARGE SCALE GENOMIC DNA]</scope>
    <source>
        <strain evidence="3">cv. Malutang</strain>
    </source>
</reference>
<feature type="signal peptide" evidence="1">
    <location>
        <begin position="1"/>
        <end position="21"/>
    </location>
</feature>
<dbReference type="OrthoDB" id="1736134at2759"/>
<dbReference type="Proteomes" id="UP000323000">
    <property type="component" value="Chromosome 8"/>
</dbReference>
<feature type="chain" id="PRO_5022803693" evidence="1">
    <location>
        <begin position="22"/>
        <end position="226"/>
    </location>
</feature>
<proteinExistence type="predicted"/>
<dbReference type="EMBL" id="VAHF01000008">
    <property type="protein sequence ID" value="TXG56024.1"/>
    <property type="molecule type" value="Genomic_DNA"/>
</dbReference>
<evidence type="ECO:0000313" key="3">
    <source>
        <dbReference type="Proteomes" id="UP000323000"/>
    </source>
</evidence>